<gene>
    <name evidence="1" type="ORF">MRB53_021078</name>
</gene>
<evidence type="ECO:0000313" key="1">
    <source>
        <dbReference type="EMBL" id="KAJ8627771.1"/>
    </source>
</evidence>
<comment type="caution">
    <text evidence="1">The sequence shown here is derived from an EMBL/GenBank/DDBJ whole genome shotgun (WGS) entry which is preliminary data.</text>
</comment>
<reference evidence="1 2" key="1">
    <citation type="journal article" date="2022" name="Hortic Res">
        <title>A haplotype resolved chromosomal level avocado genome allows analysis of novel avocado genes.</title>
        <authorList>
            <person name="Nath O."/>
            <person name="Fletcher S.J."/>
            <person name="Hayward A."/>
            <person name="Shaw L.M."/>
            <person name="Masouleh A.K."/>
            <person name="Furtado A."/>
            <person name="Henry R.J."/>
            <person name="Mitter N."/>
        </authorList>
    </citation>
    <scope>NUCLEOTIDE SEQUENCE [LARGE SCALE GENOMIC DNA]</scope>
    <source>
        <strain evidence="2">cv. Hass</strain>
    </source>
</reference>
<evidence type="ECO:0000313" key="2">
    <source>
        <dbReference type="Proteomes" id="UP001234297"/>
    </source>
</evidence>
<dbReference type="EMBL" id="CM056814">
    <property type="protein sequence ID" value="KAJ8627771.1"/>
    <property type="molecule type" value="Genomic_DNA"/>
</dbReference>
<keyword evidence="2" id="KW-1185">Reference proteome</keyword>
<accession>A0ACC2L3L6</accession>
<sequence>MSTKEAKIGPPPERELYVLLHISPEAWGAFRYDTLQDYGNQSSEDISSSPTEGSEDEDLTMENLMSMAAEYVKASEKNCLQTTIEEPKSRSQFQSMAIISKNGSGGSLLVAGIVQEMSTCTTTGSSPNLVGSEREERESLASRVTITTNRTSDPTQDMLELLLGPLLEKPQAGDRTLDTLRKVVMAYNFGGDIQSSWCGTRGAPDKKEKRS</sequence>
<name>A0ACC2L3L6_PERAE</name>
<proteinExistence type="predicted"/>
<protein>
    <submittedName>
        <fullName evidence="1">Uncharacterized protein</fullName>
    </submittedName>
</protein>
<dbReference type="Proteomes" id="UP001234297">
    <property type="component" value="Chromosome 6"/>
</dbReference>
<organism evidence="1 2">
    <name type="scientific">Persea americana</name>
    <name type="common">Avocado</name>
    <dbReference type="NCBI Taxonomy" id="3435"/>
    <lineage>
        <taxon>Eukaryota</taxon>
        <taxon>Viridiplantae</taxon>
        <taxon>Streptophyta</taxon>
        <taxon>Embryophyta</taxon>
        <taxon>Tracheophyta</taxon>
        <taxon>Spermatophyta</taxon>
        <taxon>Magnoliopsida</taxon>
        <taxon>Magnoliidae</taxon>
        <taxon>Laurales</taxon>
        <taxon>Lauraceae</taxon>
        <taxon>Persea</taxon>
    </lineage>
</organism>